<dbReference type="InterPro" id="IPR007197">
    <property type="entry name" value="rSAM"/>
</dbReference>
<dbReference type="NCBIfam" id="TIGR00089">
    <property type="entry name" value="MiaB/RimO family radical SAM methylthiotransferase"/>
    <property type="match status" value="1"/>
</dbReference>
<comment type="subcellular location">
    <subcellularLocation>
        <location evidence="8">Cytoplasm</location>
    </subcellularLocation>
</comment>
<evidence type="ECO:0000256" key="7">
    <source>
        <dbReference type="ARBA" id="ARBA00023014"/>
    </source>
</evidence>
<comment type="cofactor">
    <cofactor evidence="8">
        <name>[4Fe-4S] cluster</name>
        <dbReference type="ChEBI" id="CHEBI:49883"/>
    </cofactor>
    <text evidence="8">Binds 2 [4Fe-4S] clusters. One cluster is coordinated with 3 cysteines and an exchangeable S-adenosyl-L-methionine.</text>
</comment>
<evidence type="ECO:0000259" key="11">
    <source>
        <dbReference type="PROSITE" id="PS51918"/>
    </source>
</evidence>
<keyword evidence="2 8" id="KW-0963">Cytoplasm</keyword>
<dbReference type="HAMAP" id="MF_01865">
    <property type="entry name" value="MTTase_RimO"/>
    <property type="match status" value="1"/>
</dbReference>
<dbReference type="InterPro" id="IPR013848">
    <property type="entry name" value="Methylthiotransferase_N"/>
</dbReference>
<dbReference type="PROSITE" id="PS01278">
    <property type="entry name" value="MTTASE_RADICAL"/>
    <property type="match status" value="1"/>
</dbReference>
<dbReference type="SFLD" id="SFLDG01061">
    <property type="entry name" value="methylthiotransferase"/>
    <property type="match status" value="1"/>
</dbReference>
<dbReference type="PROSITE" id="PS51449">
    <property type="entry name" value="MTTASE_N"/>
    <property type="match status" value="1"/>
</dbReference>
<dbReference type="Pfam" id="PF04055">
    <property type="entry name" value="Radical_SAM"/>
    <property type="match status" value="1"/>
</dbReference>
<feature type="binding site" evidence="8">
    <location>
        <position position="50"/>
    </location>
    <ligand>
        <name>[4Fe-4S] cluster</name>
        <dbReference type="ChEBI" id="CHEBI:49883"/>
        <label>1</label>
    </ligand>
</feature>
<feature type="binding site" evidence="8">
    <location>
        <position position="14"/>
    </location>
    <ligand>
        <name>[4Fe-4S] cluster</name>
        <dbReference type="ChEBI" id="CHEBI:49883"/>
        <label>1</label>
    </ligand>
</feature>
<feature type="binding site" evidence="8">
    <location>
        <position position="83"/>
    </location>
    <ligand>
        <name>[4Fe-4S] cluster</name>
        <dbReference type="ChEBI" id="CHEBI:49883"/>
        <label>1</label>
    </ligand>
</feature>
<dbReference type="PROSITE" id="PS50926">
    <property type="entry name" value="TRAM"/>
    <property type="match status" value="1"/>
</dbReference>
<keyword evidence="12" id="KW-0689">Ribosomal protein</keyword>
<feature type="domain" description="Radical SAM core" evidence="11">
    <location>
        <begin position="141"/>
        <end position="369"/>
    </location>
</feature>
<organism evidence="12 13">
    <name type="scientific">Candidatus Borkfalkia avicola</name>
    <dbReference type="NCBI Taxonomy" id="2838503"/>
    <lineage>
        <taxon>Bacteria</taxon>
        <taxon>Bacillati</taxon>
        <taxon>Bacillota</taxon>
        <taxon>Clostridia</taxon>
        <taxon>Christensenellales</taxon>
        <taxon>Christensenellaceae</taxon>
        <taxon>Candidatus Borkfalkia</taxon>
    </lineage>
</organism>
<dbReference type="Pfam" id="PF00919">
    <property type="entry name" value="UPF0004"/>
    <property type="match status" value="1"/>
</dbReference>
<accession>A0A9D2IIC5</accession>
<dbReference type="Gene3D" id="3.40.50.12160">
    <property type="entry name" value="Methylthiotransferase, N-terminal domain"/>
    <property type="match status" value="1"/>
</dbReference>
<reference evidence="12" key="2">
    <citation type="submission" date="2021-04" db="EMBL/GenBank/DDBJ databases">
        <authorList>
            <person name="Gilroy R."/>
        </authorList>
    </citation>
    <scope>NUCLEOTIDE SEQUENCE</scope>
    <source>
        <strain evidence="12">CHK192-19661</strain>
    </source>
</reference>
<dbReference type="AlphaFoldDB" id="A0A9D2IIC5"/>
<dbReference type="Gene3D" id="2.40.50.140">
    <property type="entry name" value="Nucleic acid-binding proteins"/>
    <property type="match status" value="1"/>
</dbReference>
<dbReference type="GO" id="GO:0035599">
    <property type="term" value="F:aspartic acid methylthiotransferase activity"/>
    <property type="evidence" value="ECO:0007669"/>
    <property type="project" value="TreeGrafter"/>
</dbReference>
<keyword evidence="7 8" id="KW-0411">Iron-sulfur</keyword>
<dbReference type="SFLD" id="SFLDS00029">
    <property type="entry name" value="Radical_SAM"/>
    <property type="match status" value="1"/>
</dbReference>
<dbReference type="GO" id="GO:0005829">
    <property type="term" value="C:cytosol"/>
    <property type="evidence" value="ECO:0007669"/>
    <property type="project" value="TreeGrafter"/>
</dbReference>
<dbReference type="InterPro" id="IPR005840">
    <property type="entry name" value="Ribosomal_uS12_MeSTrfase_RimO"/>
</dbReference>
<dbReference type="GO" id="GO:0051539">
    <property type="term" value="F:4 iron, 4 sulfur cluster binding"/>
    <property type="evidence" value="ECO:0007669"/>
    <property type="project" value="UniProtKB-UniRule"/>
</dbReference>
<dbReference type="GO" id="GO:0035600">
    <property type="term" value="P:tRNA methylthiolation"/>
    <property type="evidence" value="ECO:0007669"/>
    <property type="project" value="UniProtKB-ARBA"/>
</dbReference>
<keyword evidence="5 8" id="KW-0479">Metal-binding</keyword>
<feature type="binding site" evidence="8">
    <location>
        <position position="155"/>
    </location>
    <ligand>
        <name>[4Fe-4S] cluster</name>
        <dbReference type="ChEBI" id="CHEBI:49883"/>
        <label>2</label>
        <note>4Fe-4S-S-AdoMet</note>
    </ligand>
</feature>
<evidence type="ECO:0000259" key="10">
    <source>
        <dbReference type="PROSITE" id="PS51449"/>
    </source>
</evidence>
<dbReference type="SFLD" id="SFLDG01082">
    <property type="entry name" value="B12-binding_domain_containing"/>
    <property type="match status" value="1"/>
</dbReference>
<dbReference type="InterPro" id="IPR038135">
    <property type="entry name" value="Methylthiotransferase_N_sf"/>
</dbReference>
<evidence type="ECO:0000256" key="4">
    <source>
        <dbReference type="ARBA" id="ARBA00022691"/>
    </source>
</evidence>
<dbReference type="Proteomes" id="UP000824025">
    <property type="component" value="Unassembled WGS sequence"/>
</dbReference>
<protein>
    <recommendedName>
        <fullName evidence="8">Ribosomal protein uS12 methylthiotransferase RimO</fullName>
        <shortName evidence="8">uS12 MTTase</shortName>
        <shortName evidence="8">uS12 methylthiotransferase</shortName>
        <ecNumber evidence="8">2.8.4.4</ecNumber>
    </recommendedName>
    <alternativeName>
        <fullName evidence="8">Ribosomal protein uS12 (aspartate-C(3))-methylthiotransferase</fullName>
    </alternativeName>
    <alternativeName>
        <fullName evidence="8">Ribosome maturation factor RimO</fullName>
    </alternativeName>
</protein>
<dbReference type="FunFam" id="3.80.30.20:FF:000001">
    <property type="entry name" value="tRNA-2-methylthio-N(6)-dimethylallyladenosine synthase 2"/>
    <property type="match status" value="1"/>
</dbReference>
<name>A0A9D2IIC5_9FIRM</name>
<dbReference type="Gene3D" id="3.80.30.20">
    <property type="entry name" value="tm_1862 like domain"/>
    <property type="match status" value="1"/>
</dbReference>
<dbReference type="PANTHER" id="PTHR43837:SF1">
    <property type="entry name" value="RIBOSOMAL PROTEIN US12 METHYLTHIOTRANSFERASE RIMO"/>
    <property type="match status" value="1"/>
</dbReference>
<comment type="caution">
    <text evidence="12">The sequence shown here is derived from an EMBL/GenBank/DDBJ whole genome shotgun (WGS) entry which is preliminary data.</text>
</comment>
<evidence type="ECO:0000256" key="6">
    <source>
        <dbReference type="ARBA" id="ARBA00023004"/>
    </source>
</evidence>
<keyword evidence="4 8" id="KW-0949">S-adenosyl-L-methionine</keyword>
<dbReference type="InterPro" id="IPR002792">
    <property type="entry name" value="TRAM_dom"/>
</dbReference>
<dbReference type="SFLD" id="SFLDF00274">
    <property type="entry name" value="ribosomal_protein_S12_methylth"/>
    <property type="match status" value="1"/>
</dbReference>
<reference evidence="12" key="1">
    <citation type="journal article" date="2021" name="PeerJ">
        <title>Extensive microbial diversity within the chicken gut microbiome revealed by metagenomics and culture.</title>
        <authorList>
            <person name="Gilroy R."/>
            <person name="Ravi A."/>
            <person name="Getino M."/>
            <person name="Pursley I."/>
            <person name="Horton D.L."/>
            <person name="Alikhan N.F."/>
            <person name="Baker D."/>
            <person name="Gharbi K."/>
            <person name="Hall N."/>
            <person name="Watson M."/>
            <person name="Adriaenssens E.M."/>
            <person name="Foster-Nyarko E."/>
            <person name="Jarju S."/>
            <person name="Secka A."/>
            <person name="Antonio M."/>
            <person name="Oren A."/>
            <person name="Chaudhuri R.R."/>
            <person name="La Ragione R."/>
            <person name="Hildebrand F."/>
            <person name="Pallen M.J."/>
        </authorList>
    </citation>
    <scope>NUCLEOTIDE SEQUENCE</scope>
    <source>
        <strain evidence="12">CHK192-19661</strain>
    </source>
</reference>
<feature type="binding site" evidence="8">
    <location>
        <position position="162"/>
    </location>
    <ligand>
        <name>[4Fe-4S] cluster</name>
        <dbReference type="ChEBI" id="CHEBI:49883"/>
        <label>2</label>
        <note>4Fe-4S-S-AdoMet</note>
    </ligand>
</feature>
<evidence type="ECO:0000256" key="1">
    <source>
        <dbReference type="ARBA" id="ARBA00022485"/>
    </source>
</evidence>
<keyword evidence="6 8" id="KW-0408">Iron</keyword>
<evidence type="ECO:0000313" key="12">
    <source>
        <dbReference type="EMBL" id="HIZ10135.1"/>
    </source>
</evidence>
<evidence type="ECO:0000256" key="5">
    <source>
        <dbReference type="ARBA" id="ARBA00022723"/>
    </source>
</evidence>
<keyword evidence="3 8" id="KW-0808">Transferase</keyword>
<dbReference type="GO" id="GO:0005840">
    <property type="term" value="C:ribosome"/>
    <property type="evidence" value="ECO:0007669"/>
    <property type="project" value="UniProtKB-KW"/>
</dbReference>
<comment type="function">
    <text evidence="8">Catalyzes the methylthiolation of an aspartic acid residue of ribosomal protein uS12.</text>
</comment>
<feature type="domain" description="MTTase N-terminal" evidence="10">
    <location>
        <begin position="5"/>
        <end position="121"/>
    </location>
</feature>
<evidence type="ECO:0000256" key="2">
    <source>
        <dbReference type="ARBA" id="ARBA00022490"/>
    </source>
</evidence>
<comment type="similarity">
    <text evidence="8">Belongs to the methylthiotransferase family. RimO subfamily.</text>
</comment>
<dbReference type="PROSITE" id="PS51918">
    <property type="entry name" value="RADICAL_SAM"/>
    <property type="match status" value="1"/>
</dbReference>
<dbReference type="GO" id="GO:0046872">
    <property type="term" value="F:metal ion binding"/>
    <property type="evidence" value="ECO:0007669"/>
    <property type="project" value="UniProtKB-KW"/>
</dbReference>
<dbReference type="GO" id="GO:0140101">
    <property type="term" value="F:catalytic activity, acting on a tRNA"/>
    <property type="evidence" value="ECO:0007669"/>
    <property type="project" value="UniProtKB-ARBA"/>
</dbReference>
<dbReference type="EMBL" id="DXCF01000033">
    <property type="protein sequence ID" value="HIZ10135.1"/>
    <property type="molecule type" value="Genomic_DNA"/>
</dbReference>
<dbReference type="GO" id="GO:0103039">
    <property type="term" value="F:protein methylthiotransferase activity"/>
    <property type="evidence" value="ECO:0007669"/>
    <property type="project" value="UniProtKB-EC"/>
</dbReference>
<evidence type="ECO:0000259" key="9">
    <source>
        <dbReference type="PROSITE" id="PS50926"/>
    </source>
</evidence>
<dbReference type="InterPro" id="IPR006638">
    <property type="entry name" value="Elp3/MiaA/NifB-like_rSAM"/>
</dbReference>
<dbReference type="SUPFAM" id="SSF102114">
    <property type="entry name" value="Radical SAM enzymes"/>
    <property type="match status" value="1"/>
</dbReference>
<sequence>MLENKTFGMISLGCDKNRVDAERMLGILRGKGYAVTSDPAEANVLIVNTCAFLASARKEAVDTVLDCDAFRGGKLEKIVVSGCLPEKYADELFPALTEADVLLGCNDADALLSSLERSYAEGGRVNAVHAGHEGEGGRVLTTPLHYAYLKIADGCSNHCTYCLIPKIRGKYRSYPEEKLLAEAESLGELSELILVAQDTTRYGEDLYGENRFVHLIRSLSSLDNIKKLRLLYCYPDVIGDALIDEIASNDKVLKYIDIPLQHSEDRILKLMNRKGSRAGYLSLLAKLRERVPGIAVRSTFIVGFPTETEEECAALADFLREAELTNAGFFAYSREPDTAAYRLKGQIPARIKQRRVKMLYKVQEQISARFLRGFVGGTLPVLCDGIDYERGCFAGRAAFSAPEIDGKVYFRAPLAEQGEVYEVKITDAGSYDLFGHTEDYV</sequence>
<feature type="domain" description="TRAM" evidence="9">
    <location>
        <begin position="372"/>
        <end position="439"/>
    </location>
</feature>
<dbReference type="InterPro" id="IPR005839">
    <property type="entry name" value="Methylthiotransferase"/>
</dbReference>
<dbReference type="InterPro" id="IPR012340">
    <property type="entry name" value="NA-bd_OB-fold"/>
</dbReference>
<evidence type="ECO:0000256" key="3">
    <source>
        <dbReference type="ARBA" id="ARBA00022679"/>
    </source>
</evidence>
<keyword evidence="12" id="KW-0687">Ribonucleoprotein</keyword>
<gene>
    <name evidence="8 12" type="primary">rimO</name>
    <name evidence="12" type="ORF">H9726_06575</name>
</gene>
<evidence type="ECO:0000256" key="8">
    <source>
        <dbReference type="HAMAP-Rule" id="MF_01865"/>
    </source>
</evidence>
<proteinExistence type="inferred from homology"/>
<dbReference type="NCBIfam" id="TIGR01125">
    <property type="entry name" value="30S ribosomal protein S12 methylthiotransferase RimO"/>
    <property type="match status" value="1"/>
</dbReference>
<dbReference type="CDD" id="cd01335">
    <property type="entry name" value="Radical_SAM"/>
    <property type="match status" value="1"/>
</dbReference>
<comment type="catalytic activity">
    <reaction evidence="8">
        <text>L-aspartate(89)-[ribosomal protein uS12]-hydrogen + (sulfur carrier)-SH + AH2 + 2 S-adenosyl-L-methionine = 3-methylsulfanyl-L-aspartate(89)-[ribosomal protein uS12]-hydrogen + (sulfur carrier)-H + 5'-deoxyadenosine + L-methionine + A + S-adenosyl-L-homocysteine + 2 H(+)</text>
        <dbReference type="Rhea" id="RHEA:37087"/>
        <dbReference type="Rhea" id="RHEA-COMP:10460"/>
        <dbReference type="Rhea" id="RHEA-COMP:10461"/>
        <dbReference type="Rhea" id="RHEA-COMP:14737"/>
        <dbReference type="Rhea" id="RHEA-COMP:14739"/>
        <dbReference type="ChEBI" id="CHEBI:13193"/>
        <dbReference type="ChEBI" id="CHEBI:15378"/>
        <dbReference type="ChEBI" id="CHEBI:17319"/>
        <dbReference type="ChEBI" id="CHEBI:17499"/>
        <dbReference type="ChEBI" id="CHEBI:29917"/>
        <dbReference type="ChEBI" id="CHEBI:29961"/>
        <dbReference type="ChEBI" id="CHEBI:57844"/>
        <dbReference type="ChEBI" id="CHEBI:57856"/>
        <dbReference type="ChEBI" id="CHEBI:59789"/>
        <dbReference type="ChEBI" id="CHEBI:64428"/>
        <dbReference type="ChEBI" id="CHEBI:73599"/>
        <dbReference type="EC" id="2.8.4.4"/>
    </reaction>
</comment>
<dbReference type="Pfam" id="PF18693">
    <property type="entry name" value="TRAM_2"/>
    <property type="match status" value="1"/>
</dbReference>
<evidence type="ECO:0000313" key="13">
    <source>
        <dbReference type="Proteomes" id="UP000824025"/>
    </source>
</evidence>
<dbReference type="InterPro" id="IPR020612">
    <property type="entry name" value="Methylthiotransferase_CS"/>
</dbReference>
<dbReference type="PANTHER" id="PTHR43837">
    <property type="entry name" value="RIBOSOMAL PROTEIN S12 METHYLTHIOTRANSFERASE RIMO"/>
    <property type="match status" value="1"/>
</dbReference>
<dbReference type="InterPro" id="IPR058240">
    <property type="entry name" value="rSAM_sf"/>
</dbReference>
<keyword evidence="1 8" id="KW-0004">4Fe-4S</keyword>
<dbReference type="EC" id="2.8.4.4" evidence="8"/>
<dbReference type="InterPro" id="IPR023404">
    <property type="entry name" value="rSAM_horseshoe"/>
</dbReference>
<feature type="binding site" evidence="8">
    <location>
        <position position="159"/>
    </location>
    <ligand>
        <name>[4Fe-4S] cluster</name>
        <dbReference type="ChEBI" id="CHEBI:49883"/>
        <label>2</label>
        <note>4Fe-4S-S-AdoMet</note>
    </ligand>
</feature>
<dbReference type="SMART" id="SM00729">
    <property type="entry name" value="Elp3"/>
    <property type="match status" value="1"/>
</dbReference>